<dbReference type="AlphaFoldDB" id="A0A846U1Z2"/>
<sequence>MKKTKKEPFKRKEILKYMNLLLRNKDKELELSNYEIAIIDYIIQYKKFVYPTRVSLVSDINMYIKQIFIVGKLIKSNSEKDEYIYKAKLSNNFDVTLEWKAYKNYKSYLMKKINNRIFYKKNLKITLNNLIDYKNDFMNASLEELFYIQEIVNKKLIKLKSDNTKENWNQKRKCFEAKIISGGFFIEYKIKIEDIMLTYKGHRYIESKFPKIISILSLTLATISTLATILAILIR</sequence>
<feature type="transmembrane region" description="Helical" evidence="1">
    <location>
        <begin position="212"/>
        <end position="234"/>
    </location>
</feature>
<evidence type="ECO:0000313" key="3">
    <source>
        <dbReference type="Proteomes" id="UP000584587"/>
    </source>
</evidence>
<keyword evidence="1" id="KW-0812">Transmembrane</keyword>
<name>A0A846U1Z2_9MOLU</name>
<keyword evidence="1" id="KW-1133">Transmembrane helix</keyword>
<accession>A0A846U1Z2</accession>
<reference evidence="2 3" key="1">
    <citation type="submission" date="2020-04" db="EMBL/GenBank/DDBJ databases">
        <title>Complete genome sequence of Spiroplasma platyhelix ATCC 51748, an insect isolate.</title>
        <authorList>
            <person name="Green E.A."/>
            <person name="Klassen J.L."/>
        </authorList>
    </citation>
    <scope>NUCLEOTIDE SEQUENCE [LARGE SCALE GENOMIC DNA]</scope>
    <source>
        <strain evidence="2 3">PALS-1</strain>
    </source>
</reference>
<keyword evidence="1" id="KW-0472">Membrane</keyword>
<dbReference type="Proteomes" id="UP000584587">
    <property type="component" value="Unassembled WGS sequence"/>
</dbReference>
<keyword evidence="3" id="KW-1185">Reference proteome</keyword>
<evidence type="ECO:0000313" key="2">
    <source>
        <dbReference type="EMBL" id="NKE38529.1"/>
    </source>
</evidence>
<dbReference type="RefSeq" id="WP_168105011.1">
    <property type="nucleotide sequence ID" value="NZ_CP051215.1"/>
</dbReference>
<organism evidence="2 3">
    <name type="scientific">Spiroplasma platyhelix PALS-1</name>
    <dbReference type="NCBI Taxonomy" id="1276218"/>
    <lineage>
        <taxon>Bacteria</taxon>
        <taxon>Bacillati</taxon>
        <taxon>Mycoplasmatota</taxon>
        <taxon>Mollicutes</taxon>
        <taxon>Entomoplasmatales</taxon>
        <taxon>Spiroplasmataceae</taxon>
        <taxon>Spiroplasma</taxon>
    </lineage>
</organism>
<proteinExistence type="predicted"/>
<evidence type="ECO:0000256" key="1">
    <source>
        <dbReference type="SAM" id="Phobius"/>
    </source>
</evidence>
<protein>
    <submittedName>
        <fullName evidence="2">Uncharacterized protein</fullName>
    </submittedName>
</protein>
<dbReference type="EMBL" id="JAAVVK010000002">
    <property type="protein sequence ID" value="NKE38529.1"/>
    <property type="molecule type" value="Genomic_DNA"/>
</dbReference>
<gene>
    <name evidence="2" type="ORF">HER12_02020</name>
</gene>
<comment type="caution">
    <text evidence="2">The sequence shown here is derived from an EMBL/GenBank/DDBJ whole genome shotgun (WGS) entry which is preliminary data.</text>
</comment>